<organism evidence="1 2">
    <name type="scientific">Phycomyces blakesleeanus (strain ATCC 8743b / DSM 1359 / FGSC 10004 / NBRC 33097 / NRRL 1555)</name>
    <dbReference type="NCBI Taxonomy" id="763407"/>
    <lineage>
        <taxon>Eukaryota</taxon>
        <taxon>Fungi</taxon>
        <taxon>Fungi incertae sedis</taxon>
        <taxon>Mucoromycota</taxon>
        <taxon>Mucoromycotina</taxon>
        <taxon>Mucoromycetes</taxon>
        <taxon>Mucorales</taxon>
        <taxon>Phycomycetaceae</taxon>
        <taxon>Phycomyces</taxon>
    </lineage>
</organism>
<gene>
    <name evidence="1" type="ORF">PHYBLDRAFT_138818</name>
</gene>
<dbReference type="GeneID" id="28990989"/>
<dbReference type="InParanoid" id="A0A163ESG0"/>
<sequence>MLDVSISIKGNELLPPTTFPLTKKPMLPMSTTDCKNDMTSSAFVNNQIEVIKSIEILGQVYKGCNGNGRGSYIQTLFEENSINACYGYVGEIQYIFVHSFTPTNSLTTLYNHNHQHIFAFVK</sequence>
<accession>A0A163ESG0</accession>
<keyword evidence="2" id="KW-1185">Reference proteome</keyword>
<dbReference type="RefSeq" id="XP_018299310.1">
    <property type="nucleotide sequence ID" value="XM_018430083.1"/>
</dbReference>
<dbReference type="EMBL" id="KV440971">
    <property type="protein sequence ID" value="OAD81270.1"/>
    <property type="molecule type" value="Genomic_DNA"/>
</dbReference>
<proteinExistence type="predicted"/>
<reference evidence="2" key="1">
    <citation type="submission" date="2015-06" db="EMBL/GenBank/DDBJ databases">
        <title>Expansion of signal transduction pathways in fungi by whole-genome duplication.</title>
        <authorList>
            <consortium name="DOE Joint Genome Institute"/>
            <person name="Corrochano L.M."/>
            <person name="Kuo A."/>
            <person name="Marcet-Houben M."/>
            <person name="Polaino S."/>
            <person name="Salamov A."/>
            <person name="Villalobos J.M."/>
            <person name="Alvarez M.I."/>
            <person name="Avalos J."/>
            <person name="Benito E.P."/>
            <person name="Benoit I."/>
            <person name="Burger G."/>
            <person name="Camino L.P."/>
            <person name="Canovas D."/>
            <person name="Cerda-Olmedo E."/>
            <person name="Cheng J.-F."/>
            <person name="Dominguez A."/>
            <person name="Elias M."/>
            <person name="Eslava A.P."/>
            <person name="Glaser F."/>
            <person name="Grimwood J."/>
            <person name="Gutierrez G."/>
            <person name="Heitman J."/>
            <person name="Henrissat B."/>
            <person name="Iturriaga E.A."/>
            <person name="Lang B.F."/>
            <person name="Lavin J.L."/>
            <person name="Lee S."/>
            <person name="Li W."/>
            <person name="Lindquist E."/>
            <person name="Lopez-Garcia S."/>
            <person name="Luque E.M."/>
            <person name="Marcos A.T."/>
            <person name="Martin J."/>
            <person name="McCluskey K."/>
            <person name="Medina H.R."/>
            <person name="Miralles-Duran A."/>
            <person name="Miyazaki A."/>
            <person name="Munoz-Torres E."/>
            <person name="Oguiza J.A."/>
            <person name="Ohm R."/>
            <person name="Olmedo M."/>
            <person name="Orejas M."/>
            <person name="Ortiz-Castellanos L."/>
            <person name="Pisabarro A.G."/>
            <person name="Rodriguez-Romero J."/>
            <person name="Ruiz-Herrera J."/>
            <person name="Ruiz-Vazquez R."/>
            <person name="Sanz C."/>
            <person name="Schackwitz W."/>
            <person name="Schmutz J."/>
            <person name="Shahriari M."/>
            <person name="Shelest E."/>
            <person name="Silva-Franco F."/>
            <person name="Soanes D."/>
            <person name="Syed K."/>
            <person name="Tagua V.G."/>
            <person name="Talbot N.J."/>
            <person name="Thon M."/>
            <person name="De vries R.P."/>
            <person name="Wiebenga A."/>
            <person name="Yadav J.S."/>
            <person name="Braun E.L."/>
            <person name="Baker S."/>
            <person name="Garre V."/>
            <person name="Horwitz B."/>
            <person name="Torres-Martinez S."/>
            <person name="Idnurm A."/>
            <person name="Herrera-Estrella A."/>
            <person name="Gabaldon T."/>
            <person name="Grigoriev I.V."/>
        </authorList>
    </citation>
    <scope>NUCLEOTIDE SEQUENCE [LARGE SCALE GENOMIC DNA]</scope>
    <source>
        <strain evidence="2">NRRL 1555(-)</strain>
    </source>
</reference>
<dbReference type="VEuPathDB" id="FungiDB:PHYBLDRAFT_138818"/>
<evidence type="ECO:0000313" key="2">
    <source>
        <dbReference type="Proteomes" id="UP000077315"/>
    </source>
</evidence>
<dbReference type="AlphaFoldDB" id="A0A163ESG0"/>
<evidence type="ECO:0000313" key="1">
    <source>
        <dbReference type="EMBL" id="OAD81270.1"/>
    </source>
</evidence>
<protein>
    <submittedName>
        <fullName evidence="1">Uncharacterized protein</fullName>
    </submittedName>
</protein>
<name>A0A163ESG0_PHYB8</name>
<dbReference type="Proteomes" id="UP000077315">
    <property type="component" value="Unassembled WGS sequence"/>
</dbReference>